<evidence type="ECO:0000313" key="2">
    <source>
        <dbReference type="Proteomes" id="UP000234254"/>
    </source>
</evidence>
<reference evidence="1" key="1">
    <citation type="submission" date="2016-12" db="EMBL/GenBank/DDBJ databases">
        <title>The genomes of Aspergillus section Nigri reveals drivers in fungal speciation.</title>
        <authorList>
            <consortium name="DOE Joint Genome Institute"/>
            <person name="Vesth T.C."/>
            <person name="Nybo J."/>
            <person name="Theobald S."/>
            <person name="Brandl J."/>
            <person name="Frisvad J.C."/>
            <person name="Nielsen K.F."/>
            <person name="Lyhne E.K."/>
            <person name="Kogle M.E."/>
            <person name="Kuo A."/>
            <person name="Riley R."/>
            <person name="Clum A."/>
            <person name="Nolan M."/>
            <person name="Lipzen A."/>
            <person name="Salamov A."/>
            <person name="Henrissat B."/>
            <person name="Wiebenga A."/>
            <person name="De vries R.P."/>
            <person name="Grigoriev I.V."/>
            <person name="Mortensen U.H."/>
            <person name="Andersen M.R."/>
            <person name="Baker S.E."/>
        </authorList>
    </citation>
    <scope>NUCLEOTIDE SEQUENCE</scope>
    <source>
        <strain evidence="1">IBT 28561</strain>
    </source>
</reference>
<dbReference type="Proteomes" id="UP000234254">
    <property type="component" value="Unassembled WGS sequence"/>
</dbReference>
<name>A0A2I1CUD9_ASPC2</name>
<dbReference type="EMBL" id="MSFM01000012">
    <property type="protein sequence ID" value="PKY01231.1"/>
    <property type="molecule type" value="Genomic_DNA"/>
</dbReference>
<organism evidence="1 2">
    <name type="scientific">Aspergillus campestris (strain IBT 28561)</name>
    <dbReference type="NCBI Taxonomy" id="1392248"/>
    <lineage>
        <taxon>Eukaryota</taxon>
        <taxon>Fungi</taxon>
        <taxon>Dikarya</taxon>
        <taxon>Ascomycota</taxon>
        <taxon>Pezizomycotina</taxon>
        <taxon>Eurotiomycetes</taxon>
        <taxon>Eurotiomycetidae</taxon>
        <taxon>Eurotiales</taxon>
        <taxon>Aspergillaceae</taxon>
        <taxon>Aspergillus</taxon>
        <taxon>Aspergillus subgen. Circumdati</taxon>
    </lineage>
</organism>
<proteinExistence type="predicted"/>
<dbReference type="VEuPathDB" id="FungiDB:P168DRAFT_60524"/>
<keyword evidence="2" id="KW-1185">Reference proteome</keyword>
<dbReference type="GeneID" id="36549576"/>
<dbReference type="AlphaFoldDB" id="A0A2I1CUD9"/>
<dbReference type="OrthoDB" id="1055148at2759"/>
<dbReference type="RefSeq" id="XP_024689825.1">
    <property type="nucleotide sequence ID" value="XM_024842047.1"/>
</dbReference>
<evidence type="ECO:0000313" key="1">
    <source>
        <dbReference type="EMBL" id="PKY01231.1"/>
    </source>
</evidence>
<comment type="caution">
    <text evidence="1">The sequence shown here is derived from an EMBL/GenBank/DDBJ whole genome shotgun (WGS) entry which is preliminary data.</text>
</comment>
<accession>A0A2I1CUD9</accession>
<sequence>MSTYEDPKMKQLYDDSSEFAALDQTGAAAVIDFFPWISKLPGFLVHAQKHAKALHRREKALYLSHWLHALRDIARRSIRLCFCVAGCLTPRRRKPSATTRRSSTWTATSGTIRIRATPLLTWMRCSATSTRSVLIVASVGAFLSRSAVCFWGCRRGGMLIRQSMVQDPLC</sequence>
<gene>
    <name evidence="1" type="ORF">P168DRAFT_60524</name>
</gene>
<protein>
    <submittedName>
        <fullName evidence="1">Uncharacterized protein</fullName>
    </submittedName>
</protein>